<dbReference type="AlphaFoldDB" id="A0A5A9XI50"/>
<dbReference type="RefSeq" id="WP_149307122.1">
    <property type="nucleotide sequence ID" value="NZ_SRSD01000004.1"/>
</dbReference>
<dbReference type="Gene3D" id="3.40.50.300">
    <property type="entry name" value="P-loop containing nucleotide triphosphate hydrolases"/>
    <property type="match status" value="1"/>
</dbReference>
<dbReference type="SUPFAM" id="SSF52540">
    <property type="entry name" value="P-loop containing nucleoside triphosphate hydrolases"/>
    <property type="match status" value="1"/>
</dbReference>
<dbReference type="InterPro" id="IPR036873">
    <property type="entry name" value="Rhodanese-like_dom_sf"/>
</dbReference>
<dbReference type="Pfam" id="PF00581">
    <property type="entry name" value="Rhodanese"/>
    <property type="match status" value="1"/>
</dbReference>
<dbReference type="PANTHER" id="PTHR30401">
    <property type="entry name" value="TRNA 2-SELENOURIDINE SYNTHASE"/>
    <property type="match status" value="1"/>
</dbReference>
<dbReference type="NCBIfam" id="TIGR03167">
    <property type="entry name" value="tRNA_sel_U_synt"/>
    <property type="match status" value="1"/>
</dbReference>
<dbReference type="InterPro" id="IPR001763">
    <property type="entry name" value="Rhodanese-like_dom"/>
</dbReference>
<evidence type="ECO:0000313" key="3">
    <source>
        <dbReference type="EMBL" id="KAA0892185.1"/>
    </source>
</evidence>
<reference evidence="3 4" key="1">
    <citation type="submission" date="2019-04" db="EMBL/GenBank/DDBJ databases">
        <title>Geobacter ruber sp. nov., ferric-reducing bacteria isolated from paddy soil.</title>
        <authorList>
            <person name="Xu Z."/>
            <person name="Masuda Y."/>
            <person name="Itoh H."/>
            <person name="Senoo K."/>
        </authorList>
    </citation>
    <scope>NUCLEOTIDE SEQUENCE [LARGE SCALE GENOMIC DNA]</scope>
    <source>
        <strain evidence="3 4">Red88</strain>
    </source>
</reference>
<gene>
    <name evidence="3" type="primary">mnmH</name>
    <name evidence="3" type="ORF">ET418_08260</name>
</gene>
<comment type="caution">
    <text evidence="3">The sequence shown here is derived from an EMBL/GenBank/DDBJ whole genome shotgun (WGS) entry which is preliminary data.</text>
</comment>
<proteinExistence type="predicted"/>
<dbReference type="PANTHER" id="PTHR30401:SF0">
    <property type="entry name" value="TRNA 2-SELENOURIDINE SYNTHASE"/>
    <property type="match status" value="1"/>
</dbReference>
<dbReference type="Proteomes" id="UP000324298">
    <property type="component" value="Unassembled WGS sequence"/>
</dbReference>
<dbReference type="SUPFAM" id="SSF52821">
    <property type="entry name" value="Rhodanese/Cell cycle control phosphatase"/>
    <property type="match status" value="1"/>
</dbReference>
<dbReference type="EMBL" id="SRSD01000004">
    <property type="protein sequence ID" value="KAA0892185.1"/>
    <property type="molecule type" value="Genomic_DNA"/>
</dbReference>
<dbReference type="OrthoDB" id="285281at2"/>
<evidence type="ECO:0000259" key="2">
    <source>
        <dbReference type="PROSITE" id="PS50206"/>
    </source>
</evidence>
<protein>
    <submittedName>
        <fullName evidence="3">tRNA 2-selenouridine(34) synthase MnmH</fullName>
    </submittedName>
</protein>
<dbReference type="Gene3D" id="3.40.250.10">
    <property type="entry name" value="Rhodanese-like domain"/>
    <property type="match status" value="1"/>
</dbReference>
<dbReference type="NCBIfam" id="NF008750">
    <property type="entry name" value="PRK11784.1-2"/>
    <property type="match status" value="1"/>
</dbReference>
<dbReference type="GO" id="GO:0043828">
    <property type="term" value="F:tRNA 2-selenouridine synthase activity"/>
    <property type="evidence" value="ECO:0007669"/>
    <property type="project" value="InterPro"/>
</dbReference>
<dbReference type="InterPro" id="IPR027417">
    <property type="entry name" value="P-loop_NTPase"/>
</dbReference>
<dbReference type="GO" id="GO:0002098">
    <property type="term" value="P:tRNA wobble uridine modification"/>
    <property type="evidence" value="ECO:0007669"/>
    <property type="project" value="InterPro"/>
</dbReference>
<dbReference type="PROSITE" id="PS00380">
    <property type="entry name" value="RHODANESE_1"/>
    <property type="match status" value="1"/>
</dbReference>
<sequence>MPHVISFTPSLLDTHCIIDVRTPLEFAEDHLPGAVNVPILTNEERVEIGTLHKQAGPRKARMRGLELTCGRFAAMVHEVVDYAAGRQVLVYCWRGGLRSLSMAILLEMSGYPVVQLKGGYRAFRNQVVSYFEDFTPPGPLVVIHGMTGTGKTTFINGLDREAWTLIDLEGLACHRGSAFGEVGLVQAISQKRFDTLLWDAFRTASDGRPIIVEGESQRIGKISLPGRVYEAMGGGCKVWCHASLETRVHRLSAEYACEEYREAMAVALERIKKKLGGVRYAEIKALLECWDVEGVARGLIEHYYDRLYYKNRPWTPDVEIDLEDFSLAGQRLAGFWGERQGRL</sequence>
<name>A0A5A9XI50_9BACT</name>
<dbReference type="PROSITE" id="PS50206">
    <property type="entry name" value="RHODANESE_3"/>
    <property type="match status" value="1"/>
</dbReference>
<evidence type="ECO:0000313" key="4">
    <source>
        <dbReference type="Proteomes" id="UP000324298"/>
    </source>
</evidence>
<accession>A0A5A9XI50</accession>
<organism evidence="3 4">
    <name type="scientific">Oryzomonas rubra</name>
    <dbReference type="NCBI Taxonomy" id="2509454"/>
    <lineage>
        <taxon>Bacteria</taxon>
        <taxon>Pseudomonadati</taxon>
        <taxon>Thermodesulfobacteriota</taxon>
        <taxon>Desulfuromonadia</taxon>
        <taxon>Geobacterales</taxon>
        <taxon>Geobacteraceae</taxon>
        <taxon>Oryzomonas</taxon>
    </lineage>
</organism>
<dbReference type="InterPro" id="IPR001307">
    <property type="entry name" value="Thiosulphate_STrfase_CS"/>
</dbReference>
<dbReference type="NCBIfam" id="NF008752">
    <property type="entry name" value="PRK11784.1-4"/>
    <property type="match status" value="1"/>
</dbReference>
<evidence type="ECO:0000256" key="1">
    <source>
        <dbReference type="ARBA" id="ARBA00023266"/>
    </source>
</evidence>
<dbReference type="Pfam" id="PF26341">
    <property type="entry name" value="AAA_SelU"/>
    <property type="match status" value="1"/>
</dbReference>
<dbReference type="GO" id="GO:0004792">
    <property type="term" value="F:thiosulfate-cyanide sulfurtransferase activity"/>
    <property type="evidence" value="ECO:0007669"/>
    <property type="project" value="InterPro"/>
</dbReference>
<keyword evidence="1" id="KW-0711">Selenium</keyword>
<keyword evidence="4" id="KW-1185">Reference proteome</keyword>
<dbReference type="InterPro" id="IPR058840">
    <property type="entry name" value="AAA_SelU"/>
</dbReference>
<dbReference type="SMART" id="SM00450">
    <property type="entry name" value="RHOD"/>
    <property type="match status" value="1"/>
</dbReference>
<dbReference type="InterPro" id="IPR017582">
    <property type="entry name" value="SelU"/>
</dbReference>
<feature type="domain" description="Rhodanese" evidence="2">
    <location>
        <begin position="11"/>
        <end position="128"/>
    </location>
</feature>